<keyword evidence="3" id="KW-1185">Reference proteome</keyword>
<dbReference type="InterPro" id="IPR010730">
    <property type="entry name" value="HET"/>
</dbReference>
<feature type="domain" description="Heterokaryon incompatibility" evidence="1">
    <location>
        <begin position="90"/>
        <end position="240"/>
    </location>
</feature>
<gene>
    <name evidence="2" type="ORF">BP5796_04337</name>
</gene>
<dbReference type="AlphaFoldDB" id="A0A3D8SIA9"/>
<dbReference type="PANTHER" id="PTHR24148">
    <property type="entry name" value="ANKYRIN REPEAT DOMAIN-CONTAINING PROTEIN 39 HOMOLOG-RELATED"/>
    <property type="match status" value="1"/>
</dbReference>
<sequence length="600" mass="69137">METVYGAVKLNTHRKELRLITIDRTTTTDKLRCSLGTFSLLDTTPEYNRFLSERYPFPGNATAVLKAWHGSEPIDTFPDVAYHRYQWGDYTALSYVWGDPNDTTGILINGVEMQITKNLAAALYSLYQTDKLGDRFRLWADALCIDQTNNEERSEQIAVMRSFYVEAWSVIGFLGLQADASESAIDLLNTLAEIYDSQEKCEELRDNMIHHNFQHTPGSWLALNRLLLRPYWQRLWIMQELALGGARMVLICGSRRITWPTFCRGIGVIHFYLWIARHEAIKQDRWMERGLNNTKEWDATRLLHHIWKDLWMLSQCQELQSNAPKLSRLLEMTNSCSCYDNRDKVYGVLGIMDSKLSSAIQPDYASSGATVFTKTAKAYIPAYNDLEILRSANIWGKAGAPSWVPDWTWSGRRRDSRPDDDFQPENPEDNAFLAERRPYHADKGLRFVMPEFHCSYLGCRAVIFDAVDGLGRNPEENTELVQSLGTKSAYGNFKTTSRQLGIALYGSRWGHNEEHTSVLLSLPVTMEEARRRFSELGWKSFIEDVSLHYHRWVDWYQINASLLVGGKELRKYFTGQVEDDSDMVDCWSAYCAWARMGILF</sequence>
<evidence type="ECO:0000259" key="1">
    <source>
        <dbReference type="Pfam" id="PF06985"/>
    </source>
</evidence>
<name>A0A3D8SIA9_9HELO</name>
<protein>
    <recommendedName>
        <fullName evidence="1">Heterokaryon incompatibility domain-containing protein</fullName>
    </recommendedName>
</protein>
<accession>A0A3D8SIA9</accession>
<reference evidence="2 3" key="1">
    <citation type="journal article" date="2018" name="IMA Fungus">
        <title>IMA Genome-F 9: Draft genome sequence of Annulohypoxylon stygium, Aspergillus mulundensis, Berkeleyomyces basicola (syn. Thielaviopsis basicola), Ceratocystis smalleyi, two Cercospora beticola strains, Coleophoma cylindrospora, Fusarium fracticaudum, Phialophora cf. hyalina, and Morchella septimelata.</title>
        <authorList>
            <person name="Wingfield B.D."/>
            <person name="Bills G.F."/>
            <person name="Dong Y."/>
            <person name="Huang W."/>
            <person name="Nel W.J."/>
            <person name="Swalarsk-Parry B.S."/>
            <person name="Vaghefi N."/>
            <person name="Wilken P.M."/>
            <person name="An Z."/>
            <person name="de Beer Z.W."/>
            <person name="De Vos L."/>
            <person name="Chen L."/>
            <person name="Duong T.A."/>
            <person name="Gao Y."/>
            <person name="Hammerbacher A."/>
            <person name="Kikkert J.R."/>
            <person name="Li Y."/>
            <person name="Li H."/>
            <person name="Li K."/>
            <person name="Li Q."/>
            <person name="Liu X."/>
            <person name="Ma X."/>
            <person name="Naidoo K."/>
            <person name="Pethybridge S.J."/>
            <person name="Sun J."/>
            <person name="Steenkamp E.T."/>
            <person name="van der Nest M.A."/>
            <person name="van Wyk S."/>
            <person name="Wingfield M.J."/>
            <person name="Xiong C."/>
            <person name="Yue Q."/>
            <person name="Zhang X."/>
        </authorList>
    </citation>
    <scope>NUCLEOTIDE SEQUENCE [LARGE SCALE GENOMIC DNA]</scope>
    <source>
        <strain evidence="2 3">BP5796</strain>
    </source>
</reference>
<evidence type="ECO:0000313" key="3">
    <source>
        <dbReference type="Proteomes" id="UP000256328"/>
    </source>
</evidence>
<evidence type="ECO:0000313" key="2">
    <source>
        <dbReference type="EMBL" id="RDW86012.1"/>
    </source>
</evidence>
<dbReference type="OrthoDB" id="4850726at2759"/>
<dbReference type="PANTHER" id="PTHR24148:SF73">
    <property type="entry name" value="HET DOMAIN PROTEIN (AFU_ORTHOLOGUE AFUA_8G01020)"/>
    <property type="match status" value="1"/>
</dbReference>
<comment type="caution">
    <text evidence="2">The sequence shown here is derived from an EMBL/GenBank/DDBJ whole genome shotgun (WGS) entry which is preliminary data.</text>
</comment>
<dbReference type="Pfam" id="PF06985">
    <property type="entry name" value="HET"/>
    <property type="match status" value="1"/>
</dbReference>
<dbReference type="EMBL" id="PDLN01000005">
    <property type="protein sequence ID" value="RDW86012.1"/>
    <property type="molecule type" value="Genomic_DNA"/>
</dbReference>
<dbReference type="InterPro" id="IPR052895">
    <property type="entry name" value="HetReg/Transcr_Mod"/>
</dbReference>
<proteinExistence type="predicted"/>
<dbReference type="Proteomes" id="UP000256328">
    <property type="component" value="Unassembled WGS sequence"/>
</dbReference>
<organism evidence="2 3">
    <name type="scientific">Coleophoma crateriformis</name>
    <dbReference type="NCBI Taxonomy" id="565419"/>
    <lineage>
        <taxon>Eukaryota</taxon>
        <taxon>Fungi</taxon>
        <taxon>Dikarya</taxon>
        <taxon>Ascomycota</taxon>
        <taxon>Pezizomycotina</taxon>
        <taxon>Leotiomycetes</taxon>
        <taxon>Helotiales</taxon>
        <taxon>Dermateaceae</taxon>
        <taxon>Coleophoma</taxon>
    </lineage>
</organism>